<keyword evidence="1" id="KW-0175">Coiled coil</keyword>
<dbReference type="Proteomes" id="UP001163387">
    <property type="component" value="Chromosome"/>
</dbReference>
<evidence type="ECO:0000256" key="1">
    <source>
        <dbReference type="SAM" id="Coils"/>
    </source>
</evidence>
<evidence type="ECO:0000313" key="2">
    <source>
        <dbReference type="EMBL" id="BDT04071.1"/>
    </source>
</evidence>
<dbReference type="EMBL" id="AP026933">
    <property type="protein sequence ID" value="BDT04071.1"/>
    <property type="molecule type" value="Genomic_DNA"/>
</dbReference>
<feature type="coiled-coil region" evidence="1">
    <location>
        <begin position="14"/>
        <end position="51"/>
    </location>
</feature>
<organism evidence="2 3">
    <name type="scientific">Spiroplasma ixodetis</name>
    <dbReference type="NCBI Taxonomy" id="2141"/>
    <lineage>
        <taxon>Bacteria</taxon>
        <taxon>Bacillati</taxon>
        <taxon>Mycoplasmatota</taxon>
        <taxon>Mollicutes</taxon>
        <taxon>Entomoplasmatales</taxon>
        <taxon>Spiroplasmataceae</taxon>
        <taxon>Spiroplasma</taxon>
    </lineage>
</organism>
<keyword evidence="3" id="KW-1185">Reference proteome</keyword>
<accession>A0ABN6T287</accession>
<sequence>MSLDTNSVFFKKIIEMQYKEIFDEELNINQLQQENKQLKNEIFLLKNLKSKNSNHG</sequence>
<name>A0ABN6T287_9MOLU</name>
<reference evidence="2 3" key="1">
    <citation type="journal article" date="2022" name="Front. Microbiol.">
        <title>Male-killing mechanisms vary between Spiroplasma species.</title>
        <authorList>
            <person name="Arai H."/>
            <person name="Inoue M."/>
            <person name="Kageyama D."/>
        </authorList>
    </citation>
    <scope>NUCLEOTIDE SEQUENCE [LARGE SCALE GENOMIC DNA]</scope>
    <source>
        <strain evidence="3">sHm</strain>
    </source>
</reference>
<evidence type="ECO:0000313" key="3">
    <source>
        <dbReference type="Proteomes" id="UP001163387"/>
    </source>
</evidence>
<protein>
    <submittedName>
        <fullName evidence="2">Uncharacterized protein</fullName>
    </submittedName>
</protein>
<proteinExistence type="predicted"/>
<gene>
    <name evidence="2" type="ORF">SHM_17170</name>
</gene>